<dbReference type="AlphaFoldDB" id="A0A9X4GZ03"/>
<comment type="caution">
    <text evidence="1">The sequence shown here is derived from an EMBL/GenBank/DDBJ whole genome shotgun (WGS) entry which is preliminary data.</text>
</comment>
<evidence type="ECO:0008006" key="3">
    <source>
        <dbReference type="Google" id="ProtNLM"/>
    </source>
</evidence>
<accession>A0A9X4GZ03</accession>
<dbReference type="RefSeq" id="WP_277443540.1">
    <property type="nucleotide sequence ID" value="NZ_JAKOAV010000011.1"/>
</dbReference>
<dbReference type="EMBL" id="JAKOAV010000011">
    <property type="protein sequence ID" value="MDF9408242.1"/>
    <property type="molecule type" value="Genomic_DNA"/>
</dbReference>
<proteinExistence type="predicted"/>
<name>A0A9X4GZ03_9FIRM</name>
<evidence type="ECO:0000313" key="2">
    <source>
        <dbReference type="Proteomes" id="UP001154312"/>
    </source>
</evidence>
<dbReference type="Proteomes" id="UP001154312">
    <property type="component" value="Unassembled WGS sequence"/>
</dbReference>
<protein>
    <recommendedName>
        <fullName evidence="3">ATPase</fullName>
    </recommendedName>
</protein>
<reference evidence="1" key="1">
    <citation type="submission" date="2022-02" db="EMBL/GenBank/DDBJ databases">
        <authorList>
            <person name="Leng L."/>
        </authorList>
    </citation>
    <scope>NUCLEOTIDE SEQUENCE</scope>
    <source>
        <strain evidence="1">JI</strain>
    </source>
</reference>
<sequence length="464" mass="52283">MSAYQRGSEWRRWDLHIHTPGTIKNDLFSGATLDEKWDNFYSDIAAYIGDGSDPTKCITVIGITDYLSVANYNKVICDNKLPNGVKFVLPNVEMRIQPIAADSPVNIHFIFDPGIVDSLESRFFSQLSFSHGGTNYSAARDQLIRLGRKLDSSVDDITAYKNGIQQFVPSLDSVKEVFEKDPDLRNYTIIAVSNSNSDGVSGATNHSSYCETEGAPSQLTLFRQSIYQFVDAIFSAKPSDIRYFLGEGTRDDIETVISKCGSLKPCLHGCDAHTNSKIFEPDEQRYCWIKSNPTFNGLRQVLYEPKERVRIGSLKPEEKPSYYVIDRVEIEDSDFQTLPIYFSDKLTCIIGGKSTGKSILLHNLATAVDLKQVLQKNQTAKTNVKTLNQLKVFWADGAVNSTGAQEIDAHKIIYIPQTYLNRLSDENEEVTEIDKIIQDIILINQDTKRIYDEVQGRYGNINHH</sequence>
<gene>
    <name evidence="1" type="ORF">L7E55_07695</name>
</gene>
<organism evidence="1 2">
    <name type="scientific">Pelotomaculum isophthalicicum JI</name>
    <dbReference type="NCBI Taxonomy" id="947010"/>
    <lineage>
        <taxon>Bacteria</taxon>
        <taxon>Bacillati</taxon>
        <taxon>Bacillota</taxon>
        <taxon>Clostridia</taxon>
        <taxon>Eubacteriales</taxon>
        <taxon>Desulfotomaculaceae</taxon>
        <taxon>Pelotomaculum</taxon>
    </lineage>
</organism>
<evidence type="ECO:0000313" key="1">
    <source>
        <dbReference type="EMBL" id="MDF9408242.1"/>
    </source>
</evidence>
<keyword evidence="2" id="KW-1185">Reference proteome</keyword>